<feature type="compositionally biased region" description="Basic and acidic residues" evidence="1">
    <location>
        <begin position="126"/>
        <end position="144"/>
    </location>
</feature>
<accession>A0ABQ8IGV7</accession>
<protein>
    <submittedName>
        <fullName evidence="2">Uncharacterized protein</fullName>
    </submittedName>
</protein>
<evidence type="ECO:0000256" key="1">
    <source>
        <dbReference type="SAM" id="MobiDB-lite"/>
    </source>
</evidence>
<comment type="caution">
    <text evidence="2">The sequence shown here is derived from an EMBL/GenBank/DDBJ whole genome shotgun (WGS) entry which is preliminary data.</text>
</comment>
<organism evidence="2 3">
    <name type="scientific">Xanthoceras sorbifolium</name>
    <dbReference type="NCBI Taxonomy" id="99658"/>
    <lineage>
        <taxon>Eukaryota</taxon>
        <taxon>Viridiplantae</taxon>
        <taxon>Streptophyta</taxon>
        <taxon>Embryophyta</taxon>
        <taxon>Tracheophyta</taxon>
        <taxon>Spermatophyta</taxon>
        <taxon>Magnoliopsida</taxon>
        <taxon>eudicotyledons</taxon>
        <taxon>Gunneridae</taxon>
        <taxon>Pentapetalae</taxon>
        <taxon>rosids</taxon>
        <taxon>malvids</taxon>
        <taxon>Sapindales</taxon>
        <taxon>Sapindaceae</taxon>
        <taxon>Xanthoceroideae</taxon>
        <taxon>Xanthoceras</taxon>
    </lineage>
</organism>
<feature type="region of interest" description="Disordered" evidence="1">
    <location>
        <begin position="96"/>
        <end position="144"/>
    </location>
</feature>
<keyword evidence="3" id="KW-1185">Reference proteome</keyword>
<sequence>MADCDCDCNNSVSIGCCCFSYKHQFDGYLCCCGGDKTPEPNKKEKHNLSPPEPTKTVKHNPLRRIEDEIYHDYRTNCGDWSAEEICYDEIADNGPPLFPKEPNKTKKPYKNRGQNPFWRYQPNKTQKPDKTPEPNKTEKPYENTEHNPFWRYEDRCTIAIAHERLRI</sequence>
<evidence type="ECO:0000313" key="3">
    <source>
        <dbReference type="Proteomes" id="UP000827721"/>
    </source>
</evidence>
<proteinExistence type="predicted"/>
<dbReference type="EMBL" id="JAFEMO010000002">
    <property type="protein sequence ID" value="KAH7575913.1"/>
    <property type="molecule type" value="Genomic_DNA"/>
</dbReference>
<evidence type="ECO:0000313" key="2">
    <source>
        <dbReference type="EMBL" id="KAH7575913.1"/>
    </source>
</evidence>
<name>A0ABQ8IGV7_9ROSI</name>
<dbReference type="Proteomes" id="UP000827721">
    <property type="component" value="Unassembled WGS sequence"/>
</dbReference>
<gene>
    <name evidence="2" type="ORF">JRO89_XS02G0251100</name>
</gene>
<reference evidence="2 3" key="1">
    <citation type="submission" date="2021-02" db="EMBL/GenBank/DDBJ databases">
        <title>Plant Genome Project.</title>
        <authorList>
            <person name="Zhang R.-G."/>
        </authorList>
    </citation>
    <scope>NUCLEOTIDE SEQUENCE [LARGE SCALE GENOMIC DNA]</scope>
    <source>
        <tissue evidence="2">Leaves</tissue>
    </source>
</reference>